<dbReference type="InterPro" id="IPR038765">
    <property type="entry name" value="Papain-like_cys_pep_sf"/>
</dbReference>
<evidence type="ECO:0000313" key="4">
    <source>
        <dbReference type="Proteomes" id="UP000249547"/>
    </source>
</evidence>
<dbReference type="Proteomes" id="UP000249547">
    <property type="component" value="Unassembled WGS sequence"/>
</dbReference>
<evidence type="ECO:0000259" key="2">
    <source>
        <dbReference type="Pfam" id="PF01841"/>
    </source>
</evidence>
<feature type="domain" description="Transglutaminase-like" evidence="2">
    <location>
        <begin position="151"/>
        <end position="253"/>
    </location>
</feature>
<comment type="caution">
    <text evidence="3">The sequence shown here is derived from an EMBL/GenBank/DDBJ whole genome shotgun (WGS) entry which is preliminary data.</text>
</comment>
<evidence type="ECO:0000256" key="1">
    <source>
        <dbReference type="SAM" id="SignalP"/>
    </source>
</evidence>
<gene>
    <name evidence="3" type="ORF">LX64_01463</name>
</gene>
<name>A0A327QW33_9BACT</name>
<dbReference type="OrthoDB" id="5166556at2"/>
<feature type="chain" id="PRO_5016305821" evidence="1">
    <location>
        <begin position="21"/>
        <end position="376"/>
    </location>
</feature>
<evidence type="ECO:0000313" key="3">
    <source>
        <dbReference type="EMBL" id="RAJ08809.1"/>
    </source>
</evidence>
<accession>A0A327QW33</accession>
<feature type="signal peptide" evidence="1">
    <location>
        <begin position="1"/>
        <end position="20"/>
    </location>
</feature>
<proteinExistence type="predicted"/>
<dbReference type="EMBL" id="QLLL01000002">
    <property type="protein sequence ID" value="RAJ08809.1"/>
    <property type="molecule type" value="Genomic_DNA"/>
</dbReference>
<dbReference type="AlphaFoldDB" id="A0A327QW33"/>
<protein>
    <submittedName>
        <fullName evidence="3">Transglutaminase superfamily protein</fullName>
    </submittedName>
</protein>
<keyword evidence="4" id="KW-1185">Reference proteome</keyword>
<keyword evidence="1" id="KW-0732">Signal</keyword>
<dbReference type="Gene3D" id="3.10.620.30">
    <property type="match status" value="1"/>
</dbReference>
<organism evidence="3 4">
    <name type="scientific">Chitinophaga skermanii</name>
    <dbReference type="NCBI Taxonomy" id="331697"/>
    <lineage>
        <taxon>Bacteria</taxon>
        <taxon>Pseudomonadati</taxon>
        <taxon>Bacteroidota</taxon>
        <taxon>Chitinophagia</taxon>
        <taxon>Chitinophagales</taxon>
        <taxon>Chitinophagaceae</taxon>
        <taxon>Chitinophaga</taxon>
    </lineage>
</organism>
<dbReference type="Pfam" id="PF01841">
    <property type="entry name" value="Transglut_core"/>
    <property type="match status" value="1"/>
</dbReference>
<sequence length="376" mass="42959">MRNKILLATLTICSSYATFAQSKLPVMHATNVSVAIQEDNGPVQNNRWTIVPTEKLDVMTTSAKTIAFITDKEKKVFTVDRKSPTNFYILLNGKDSCLTQIKYAPSRKDILLGGKNFNTADKRETPAFTYQPASNERLQYIRKLYNLDSIAGTGTAQSKMIHLMTWVHNLIRHDGNSDNPNPRNAEAIINVCKKENRGVNCRMLATVLNECYLAIGLKSRYVTCMPKELQFDDCHVINMVYDEETNKWVWMDPTNNAYVMNEKGELLGIREVRERLINNQPLILNPDANWNRKQTATVDSYLKQYMTKNLYRLESPASSEVDFETWAKGKEVTFIQLLPLDALNQTPQKSSKTYEKTGTTFHNYVTNNPDVFFAKP</sequence>
<dbReference type="RefSeq" id="WP_111596913.1">
    <property type="nucleotide sequence ID" value="NZ_QLLL01000002.1"/>
</dbReference>
<reference evidence="3 4" key="1">
    <citation type="submission" date="2018-06" db="EMBL/GenBank/DDBJ databases">
        <title>Genomic Encyclopedia of Archaeal and Bacterial Type Strains, Phase II (KMG-II): from individual species to whole genera.</title>
        <authorList>
            <person name="Goeker M."/>
        </authorList>
    </citation>
    <scope>NUCLEOTIDE SEQUENCE [LARGE SCALE GENOMIC DNA]</scope>
    <source>
        <strain evidence="3 4">DSM 23857</strain>
    </source>
</reference>
<dbReference type="SUPFAM" id="SSF54001">
    <property type="entry name" value="Cysteine proteinases"/>
    <property type="match status" value="1"/>
</dbReference>
<dbReference type="InterPro" id="IPR002931">
    <property type="entry name" value="Transglutaminase-like"/>
</dbReference>